<evidence type="ECO:0000259" key="3">
    <source>
        <dbReference type="Pfam" id="PF13778"/>
    </source>
</evidence>
<dbReference type="STRING" id="109280.ENSHCOP00000002198"/>
<evidence type="ECO:0000313" key="5">
    <source>
        <dbReference type="Proteomes" id="UP000264820"/>
    </source>
</evidence>
<dbReference type="GeneTree" id="ENSGT00940000173711"/>
<dbReference type="AlphaFoldDB" id="A0A3Q2XDK7"/>
<dbReference type="Ensembl" id="ENSHCOT00000010807.1">
    <property type="protein sequence ID" value="ENSHCOP00000002198.1"/>
    <property type="gene ID" value="ENSHCOG00000003292.1"/>
</dbReference>
<dbReference type="Pfam" id="PF13778">
    <property type="entry name" value="DUF4174"/>
    <property type="match status" value="1"/>
</dbReference>
<evidence type="ECO:0000256" key="1">
    <source>
        <dbReference type="ARBA" id="ARBA00022729"/>
    </source>
</evidence>
<feature type="region of interest" description="Disordered" evidence="2">
    <location>
        <begin position="100"/>
        <end position="124"/>
    </location>
</feature>
<dbReference type="GO" id="GO:0010811">
    <property type="term" value="P:positive regulation of cell-substrate adhesion"/>
    <property type="evidence" value="ECO:0007669"/>
    <property type="project" value="TreeGrafter"/>
</dbReference>
<reference evidence="4" key="1">
    <citation type="submission" date="2025-08" db="UniProtKB">
        <authorList>
            <consortium name="Ensembl"/>
        </authorList>
    </citation>
    <scope>IDENTIFICATION</scope>
</reference>
<dbReference type="InterPro" id="IPR025232">
    <property type="entry name" value="DUF4174"/>
</dbReference>
<sequence length="124" mass="14073">MLKLTGVGEKASGTVELFPLNGRSQSEVEPLSRVVVNDLREQLKISKDYFSMLVVGKDGDVKAWFPSPMWSLENVYDLVDSLELRLQEEKLQRRLGIHCPEVHERGGGGGEGERYHGYGEERRR</sequence>
<dbReference type="OMA" id="NEREHSH"/>
<keyword evidence="1" id="KW-0732">Signal</keyword>
<keyword evidence="5" id="KW-1185">Reference proteome</keyword>
<organism evidence="4 5">
    <name type="scientific">Hippocampus comes</name>
    <name type="common">Tiger tail seahorse</name>
    <dbReference type="NCBI Taxonomy" id="109280"/>
    <lineage>
        <taxon>Eukaryota</taxon>
        <taxon>Metazoa</taxon>
        <taxon>Chordata</taxon>
        <taxon>Craniata</taxon>
        <taxon>Vertebrata</taxon>
        <taxon>Euteleostomi</taxon>
        <taxon>Actinopterygii</taxon>
        <taxon>Neopterygii</taxon>
        <taxon>Teleostei</taxon>
        <taxon>Neoteleostei</taxon>
        <taxon>Acanthomorphata</taxon>
        <taxon>Syngnathiaria</taxon>
        <taxon>Syngnathiformes</taxon>
        <taxon>Syngnathoidei</taxon>
        <taxon>Syngnathidae</taxon>
        <taxon>Hippocampus</taxon>
    </lineage>
</organism>
<protein>
    <recommendedName>
        <fullName evidence="3">DUF4174 domain-containing protein</fullName>
    </recommendedName>
</protein>
<name>A0A3Q2XDK7_HIPCM</name>
<dbReference type="PANTHER" id="PTHR46792:SF1">
    <property type="entry name" value="COILED-COIL DOMAIN-CONTAINING 80-LIKE 2"/>
    <property type="match status" value="1"/>
</dbReference>
<dbReference type="Proteomes" id="UP000264820">
    <property type="component" value="Unplaced"/>
</dbReference>
<proteinExistence type="predicted"/>
<reference evidence="4" key="2">
    <citation type="submission" date="2025-09" db="UniProtKB">
        <authorList>
            <consortium name="Ensembl"/>
        </authorList>
    </citation>
    <scope>IDENTIFICATION</scope>
</reference>
<dbReference type="PANTHER" id="PTHR46792">
    <property type="entry name" value="COILED-COIL DOMAIN-CONTAINING PROTEIN 80"/>
    <property type="match status" value="1"/>
</dbReference>
<dbReference type="GO" id="GO:0030198">
    <property type="term" value="P:extracellular matrix organization"/>
    <property type="evidence" value="ECO:0007669"/>
    <property type="project" value="TreeGrafter"/>
</dbReference>
<dbReference type="GO" id="GO:0005604">
    <property type="term" value="C:basement membrane"/>
    <property type="evidence" value="ECO:0007669"/>
    <property type="project" value="TreeGrafter"/>
</dbReference>
<feature type="domain" description="DUF4174" evidence="3">
    <location>
        <begin position="8"/>
        <end position="88"/>
    </location>
</feature>
<evidence type="ECO:0000313" key="4">
    <source>
        <dbReference type="Ensembl" id="ENSHCOP00000002198.1"/>
    </source>
</evidence>
<accession>A0A3Q2XDK7</accession>
<evidence type="ECO:0000256" key="2">
    <source>
        <dbReference type="SAM" id="MobiDB-lite"/>
    </source>
</evidence>